<keyword evidence="1" id="KW-0479">Metal-binding</keyword>
<dbReference type="InterPro" id="IPR032466">
    <property type="entry name" value="Metal_Hydrolase"/>
</dbReference>
<dbReference type="Pfam" id="PF07969">
    <property type="entry name" value="Amidohydro_3"/>
    <property type="match status" value="1"/>
</dbReference>
<dbReference type="EC" id="3.5.4.1" evidence="4"/>
<sequence length="409" mass="43722">MDNLDLILHRATLPDGSLGQVAVKDGQIQAITPLAVTLGTAKTVLDLQGDLLCPGLVDGHIHLDKTFWGSPWQPHIAGDSVRQRVEIEKQLLKTLTVPVEERAAHLLEQTITQGTTAMRTHVDIHPEVGLRNLEGILQVRDRYRDCIDMQIVAFPQSGLVSCPGTLELLDAALCAGADLVGGLDPAGIDGDIQGHLDAVFKLAEQHGVDIDIHLHDPDHLGIFELEQIVQRTQALGMQGHVTVSHAYCLGMVPMAIAAATADHLAKADIAIMTTAPGHLAFPPINLLRQAGVRVFSGSDDVRNAWCPFSQADMLERAALIAYRSNFCTDADLSTAFDLVTTAGAAVLGQAHYGLRVGAVADFVVVAADSIPAAVAAHPQRKWVIKHGQIIAQNSHLLGQGISRSSMVKV</sequence>
<accession>A0A2W4VWC8</accession>
<feature type="domain" description="Amidohydrolase 3" evidence="3">
    <location>
        <begin position="44"/>
        <end position="390"/>
    </location>
</feature>
<dbReference type="Proteomes" id="UP000249081">
    <property type="component" value="Unassembled WGS sequence"/>
</dbReference>
<dbReference type="InterPro" id="IPR013108">
    <property type="entry name" value="Amidohydro_3"/>
</dbReference>
<dbReference type="SUPFAM" id="SSF51338">
    <property type="entry name" value="Composite domain of metallo-dependent hydrolases"/>
    <property type="match status" value="1"/>
</dbReference>
<dbReference type="GO" id="GO:0046872">
    <property type="term" value="F:metal ion binding"/>
    <property type="evidence" value="ECO:0007669"/>
    <property type="project" value="UniProtKB-KW"/>
</dbReference>
<dbReference type="Gene3D" id="3.20.20.140">
    <property type="entry name" value="Metal-dependent hydrolases"/>
    <property type="match status" value="1"/>
</dbReference>
<reference evidence="5" key="1">
    <citation type="submission" date="2018-04" db="EMBL/GenBank/DDBJ databases">
        <authorList>
            <person name="Cornet L."/>
        </authorList>
    </citation>
    <scope>NUCLEOTIDE SEQUENCE [LARGE SCALE GENOMIC DNA]</scope>
</reference>
<dbReference type="PANTHER" id="PTHR32027:SF9">
    <property type="entry name" value="BLL3847 PROTEIN"/>
    <property type="match status" value="1"/>
</dbReference>
<name>A0A2W4VWC8_9CYAN</name>
<dbReference type="GO" id="GO:0004131">
    <property type="term" value="F:cytosine deaminase activity"/>
    <property type="evidence" value="ECO:0007669"/>
    <property type="project" value="UniProtKB-EC"/>
</dbReference>
<evidence type="ECO:0000256" key="1">
    <source>
        <dbReference type="ARBA" id="ARBA00022723"/>
    </source>
</evidence>
<keyword evidence="2 4" id="KW-0378">Hydrolase</keyword>
<evidence type="ECO:0000313" key="5">
    <source>
        <dbReference type="Proteomes" id="UP000249081"/>
    </source>
</evidence>
<evidence type="ECO:0000256" key="2">
    <source>
        <dbReference type="ARBA" id="ARBA00022801"/>
    </source>
</evidence>
<dbReference type="PANTHER" id="PTHR32027">
    <property type="entry name" value="CYTOSINE DEAMINASE"/>
    <property type="match status" value="1"/>
</dbReference>
<evidence type="ECO:0000313" key="4">
    <source>
        <dbReference type="EMBL" id="PZO35607.1"/>
    </source>
</evidence>
<dbReference type="InterPro" id="IPR011059">
    <property type="entry name" value="Metal-dep_hydrolase_composite"/>
</dbReference>
<organism evidence="4 5">
    <name type="scientific">Shackletoniella antarctica</name>
    <dbReference type="NCBI Taxonomy" id="268115"/>
    <lineage>
        <taxon>Bacteria</taxon>
        <taxon>Bacillati</taxon>
        <taxon>Cyanobacteriota</taxon>
        <taxon>Cyanophyceae</taxon>
        <taxon>Oculatellales</taxon>
        <taxon>Oculatellaceae</taxon>
        <taxon>Shackletoniella</taxon>
    </lineage>
</organism>
<dbReference type="Gene3D" id="2.30.40.10">
    <property type="entry name" value="Urease, subunit C, domain 1"/>
    <property type="match status" value="1"/>
</dbReference>
<dbReference type="AlphaFoldDB" id="A0A2W4VWC8"/>
<dbReference type="EMBL" id="QBMN01000163">
    <property type="protein sequence ID" value="PZO35607.1"/>
    <property type="molecule type" value="Genomic_DNA"/>
</dbReference>
<evidence type="ECO:0000259" key="3">
    <source>
        <dbReference type="Pfam" id="PF07969"/>
    </source>
</evidence>
<dbReference type="CDD" id="cd01293">
    <property type="entry name" value="Bact_CD"/>
    <property type="match status" value="1"/>
</dbReference>
<dbReference type="FunFam" id="3.20.20.140:FF:000019">
    <property type="entry name" value="Cytosine deaminase"/>
    <property type="match status" value="1"/>
</dbReference>
<dbReference type="InterPro" id="IPR052349">
    <property type="entry name" value="Metallo-hydrolase_Enzymes"/>
</dbReference>
<dbReference type="NCBIfam" id="NF004636">
    <property type="entry name" value="PRK05985.1"/>
    <property type="match status" value="1"/>
</dbReference>
<protein>
    <submittedName>
        <fullName evidence="4">Cytosine deaminase</fullName>
        <ecNumber evidence="4">3.5.4.1</ecNumber>
    </submittedName>
</protein>
<dbReference type="SUPFAM" id="SSF51556">
    <property type="entry name" value="Metallo-dependent hydrolases"/>
    <property type="match status" value="1"/>
</dbReference>
<gene>
    <name evidence="4" type="ORF">DCF17_18495</name>
</gene>
<reference evidence="4 5" key="2">
    <citation type="submission" date="2018-06" db="EMBL/GenBank/DDBJ databases">
        <title>Metagenomic assembly of (sub)arctic Cyanobacteria and their associated microbiome from non-axenic cultures.</title>
        <authorList>
            <person name="Baurain D."/>
        </authorList>
    </citation>
    <scope>NUCLEOTIDE SEQUENCE [LARGE SCALE GENOMIC DNA]</scope>
    <source>
        <strain evidence="4">ULC041bin1</strain>
    </source>
</reference>
<proteinExistence type="predicted"/>
<comment type="caution">
    <text evidence="4">The sequence shown here is derived from an EMBL/GenBank/DDBJ whole genome shotgun (WGS) entry which is preliminary data.</text>
</comment>